<keyword evidence="3" id="KW-1185">Reference proteome</keyword>
<accession>A0A8J2PTX7</accession>
<comment type="caution">
    <text evidence="2">The sequence shown here is derived from an EMBL/GenBank/DDBJ whole genome shotgun (WGS) entry which is preliminary data.</text>
</comment>
<feature type="compositionally biased region" description="Basic and acidic residues" evidence="1">
    <location>
        <begin position="97"/>
        <end position="114"/>
    </location>
</feature>
<dbReference type="Proteomes" id="UP000708208">
    <property type="component" value="Unassembled WGS sequence"/>
</dbReference>
<dbReference type="AlphaFoldDB" id="A0A8J2PTX7"/>
<name>A0A8J2PTX7_9HEXA</name>
<reference evidence="2" key="1">
    <citation type="submission" date="2021-06" db="EMBL/GenBank/DDBJ databases">
        <authorList>
            <person name="Hodson N. C."/>
            <person name="Mongue J. A."/>
            <person name="Jaron S. K."/>
        </authorList>
    </citation>
    <scope>NUCLEOTIDE SEQUENCE</scope>
</reference>
<feature type="compositionally biased region" description="Basic and acidic residues" evidence="1">
    <location>
        <begin position="75"/>
        <end position="89"/>
    </location>
</feature>
<evidence type="ECO:0000256" key="1">
    <source>
        <dbReference type="SAM" id="MobiDB-lite"/>
    </source>
</evidence>
<feature type="non-terminal residue" evidence="2">
    <location>
        <position position="123"/>
    </location>
</feature>
<evidence type="ECO:0000313" key="2">
    <source>
        <dbReference type="EMBL" id="CAG7827801.1"/>
    </source>
</evidence>
<feature type="non-terminal residue" evidence="2">
    <location>
        <position position="1"/>
    </location>
</feature>
<dbReference type="EMBL" id="CAJVCH010544922">
    <property type="protein sequence ID" value="CAG7827801.1"/>
    <property type="molecule type" value="Genomic_DNA"/>
</dbReference>
<gene>
    <name evidence="2" type="ORF">AFUS01_LOCUS37763</name>
</gene>
<organism evidence="2 3">
    <name type="scientific">Allacma fusca</name>
    <dbReference type="NCBI Taxonomy" id="39272"/>
    <lineage>
        <taxon>Eukaryota</taxon>
        <taxon>Metazoa</taxon>
        <taxon>Ecdysozoa</taxon>
        <taxon>Arthropoda</taxon>
        <taxon>Hexapoda</taxon>
        <taxon>Collembola</taxon>
        <taxon>Symphypleona</taxon>
        <taxon>Sminthuridae</taxon>
        <taxon>Allacma</taxon>
    </lineage>
</organism>
<sequence length="123" mass="14231">MKSNAKEKKEPELIDGLSPADHQFQWELDHSGGYRLVYPSPTSEKYDKFFEQNLSSLYHETASSQARATCTRNQMEEYSKLKQQEERKRLALGQAAERPKDKVRPESPADPDKPKLKKKACQF</sequence>
<feature type="region of interest" description="Disordered" evidence="1">
    <location>
        <begin position="75"/>
        <end position="123"/>
    </location>
</feature>
<proteinExistence type="predicted"/>
<evidence type="ECO:0000313" key="3">
    <source>
        <dbReference type="Proteomes" id="UP000708208"/>
    </source>
</evidence>
<protein>
    <submittedName>
        <fullName evidence="2">Uncharacterized protein</fullName>
    </submittedName>
</protein>